<dbReference type="PROSITE" id="PS51257">
    <property type="entry name" value="PROKAR_LIPOPROTEIN"/>
    <property type="match status" value="1"/>
</dbReference>
<organism evidence="2 3">
    <name type="scientific">Luteolibacter ambystomatis</name>
    <dbReference type="NCBI Taxonomy" id="2824561"/>
    <lineage>
        <taxon>Bacteria</taxon>
        <taxon>Pseudomonadati</taxon>
        <taxon>Verrucomicrobiota</taxon>
        <taxon>Verrucomicrobiia</taxon>
        <taxon>Verrucomicrobiales</taxon>
        <taxon>Verrucomicrobiaceae</taxon>
        <taxon>Luteolibacter</taxon>
    </lineage>
</organism>
<dbReference type="EMBL" id="CP073100">
    <property type="protein sequence ID" value="QUE52488.1"/>
    <property type="molecule type" value="Genomic_DNA"/>
</dbReference>
<feature type="signal peptide" evidence="1">
    <location>
        <begin position="1"/>
        <end position="20"/>
    </location>
</feature>
<feature type="chain" id="PRO_5037560731" evidence="1">
    <location>
        <begin position="21"/>
        <end position="121"/>
    </location>
</feature>
<dbReference type="Proteomes" id="UP000676169">
    <property type="component" value="Chromosome"/>
</dbReference>
<sequence>MFPRAVIGLFLALVFQLAQIAPCLAASCTSGPETAQCGCCDKKQDACPCASNKTERERSTPIAPPAPEVKAHLALPSVDPVAPQATLAEAAAPRGSPDSPGERTAGYAGVTLAVAFCSFLI</sequence>
<dbReference type="AlphaFoldDB" id="A0A975J1V5"/>
<gene>
    <name evidence="2" type="ORF">KBB96_06235</name>
</gene>
<proteinExistence type="predicted"/>
<protein>
    <submittedName>
        <fullName evidence="2">Uncharacterized protein</fullName>
    </submittedName>
</protein>
<accession>A0A975J1V5</accession>
<evidence type="ECO:0000256" key="1">
    <source>
        <dbReference type="SAM" id="SignalP"/>
    </source>
</evidence>
<keyword evidence="3" id="KW-1185">Reference proteome</keyword>
<reference evidence="2" key="1">
    <citation type="submission" date="2021-04" db="EMBL/GenBank/DDBJ databases">
        <title>Luteolibacter sp. 32A isolated from the skin of an Anderson's salamander (Ambystoma andersonii).</title>
        <authorList>
            <person name="Spergser J."/>
            <person name="Busse H.-J."/>
        </authorList>
    </citation>
    <scope>NUCLEOTIDE SEQUENCE</scope>
    <source>
        <strain evidence="2">32A</strain>
    </source>
</reference>
<evidence type="ECO:0000313" key="2">
    <source>
        <dbReference type="EMBL" id="QUE52488.1"/>
    </source>
</evidence>
<keyword evidence="1" id="KW-0732">Signal</keyword>
<name>A0A975J1V5_9BACT</name>
<dbReference type="KEGG" id="lamb:KBB96_06235"/>
<dbReference type="RefSeq" id="WP_211633585.1">
    <property type="nucleotide sequence ID" value="NZ_CP073100.1"/>
</dbReference>
<evidence type="ECO:0000313" key="3">
    <source>
        <dbReference type="Proteomes" id="UP000676169"/>
    </source>
</evidence>